<evidence type="ECO:0000259" key="4">
    <source>
        <dbReference type="SMART" id="SM00322"/>
    </source>
</evidence>
<comment type="caution">
    <text evidence="5">The sequence shown here is derived from an EMBL/GenBank/DDBJ whole genome shotgun (WGS) entry which is preliminary data.</text>
</comment>
<dbReference type="CDD" id="cd22460">
    <property type="entry name" value="KH-I_PEPPER_rpt2_like"/>
    <property type="match status" value="1"/>
</dbReference>
<reference evidence="5 6" key="1">
    <citation type="journal article" date="2019" name="Plant Biotechnol. J.">
        <title>The red bayberry genome and genetic basis of sex determination.</title>
        <authorList>
            <person name="Jia H.M."/>
            <person name="Jia H.J."/>
            <person name="Cai Q.L."/>
            <person name="Wang Y."/>
            <person name="Zhao H.B."/>
            <person name="Yang W.F."/>
            <person name="Wang G.Y."/>
            <person name="Li Y.H."/>
            <person name="Zhan D.L."/>
            <person name="Shen Y.T."/>
            <person name="Niu Q.F."/>
            <person name="Chang L."/>
            <person name="Qiu J."/>
            <person name="Zhao L."/>
            <person name="Xie H.B."/>
            <person name="Fu W.Y."/>
            <person name="Jin J."/>
            <person name="Li X.W."/>
            <person name="Jiao Y."/>
            <person name="Zhou C.C."/>
            <person name="Tu T."/>
            <person name="Chai C.Y."/>
            <person name="Gao J.L."/>
            <person name="Fan L.J."/>
            <person name="van de Weg E."/>
            <person name="Wang J.Y."/>
            <person name="Gao Z.S."/>
        </authorList>
    </citation>
    <scope>NUCLEOTIDE SEQUENCE [LARGE SCALE GENOMIC DNA]</scope>
    <source>
        <tissue evidence="5">Leaves</tissue>
    </source>
</reference>
<dbReference type="PANTHER" id="PTHR10288">
    <property type="entry name" value="KH DOMAIN CONTAINING RNA BINDING PROTEIN"/>
    <property type="match status" value="1"/>
</dbReference>
<evidence type="ECO:0000256" key="1">
    <source>
        <dbReference type="ARBA" id="ARBA00022737"/>
    </source>
</evidence>
<dbReference type="Pfam" id="PF00013">
    <property type="entry name" value="KH_1"/>
    <property type="match status" value="6"/>
</dbReference>
<evidence type="ECO:0000313" key="6">
    <source>
        <dbReference type="Proteomes" id="UP000516437"/>
    </source>
</evidence>
<accession>A0A6A1UNW8</accession>
<dbReference type="Gene3D" id="3.30.310.210">
    <property type="match status" value="2"/>
</dbReference>
<feature type="domain" description="K Homology" evidence="4">
    <location>
        <begin position="583"/>
        <end position="659"/>
    </location>
</feature>
<protein>
    <recommendedName>
        <fullName evidence="4">K Homology domain-containing protein</fullName>
    </recommendedName>
</protein>
<keyword evidence="2" id="KW-0694">RNA-binding</keyword>
<organism evidence="5 6">
    <name type="scientific">Morella rubra</name>
    <name type="common">Chinese bayberry</name>
    <dbReference type="NCBI Taxonomy" id="262757"/>
    <lineage>
        <taxon>Eukaryota</taxon>
        <taxon>Viridiplantae</taxon>
        <taxon>Streptophyta</taxon>
        <taxon>Embryophyta</taxon>
        <taxon>Tracheophyta</taxon>
        <taxon>Spermatophyta</taxon>
        <taxon>Magnoliopsida</taxon>
        <taxon>eudicotyledons</taxon>
        <taxon>Gunneridae</taxon>
        <taxon>Pentapetalae</taxon>
        <taxon>rosids</taxon>
        <taxon>fabids</taxon>
        <taxon>Fagales</taxon>
        <taxon>Myricaceae</taxon>
        <taxon>Morella</taxon>
    </lineage>
</organism>
<feature type="domain" description="K Homology" evidence="4">
    <location>
        <begin position="675"/>
        <end position="750"/>
    </location>
</feature>
<dbReference type="PROSITE" id="PS50084">
    <property type="entry name" value="KH_TYPE_1"/>
    <property type="match status" value="6"/>
</dbReference>
<dbReference type="GO" id="GO:0003723">
    <property type="term" value="F:RNA binding"/>
    <property type="evidence" value="ECO:0007669"/>
    <property type="project" value="UniProtKB-UniRule"/>
</dbReference>
<feature type="region of interest" description="Disordered" evidence="3">
    <location>
        <begin position="223"/>
        <end position="255"/>
    </location>
</feature>
<feature type="domain" description="K Homology" evidence="4">
    <location>
        <begin position="282"/>
        <end position="355"/>
    </location>
</feature>
<dbReference type="InterPro" id="IPR004087">
    <property type="entry name" value="KH_dom"/>
</dbReference>
<evidence type="ECO:0000256" key="3">
    <source>
        <dbReference type="SAM" id="MobiDB-lite"/>
    </source>
</evidence>
<name>A0A6A1UNW8_9ROSI</name>
<dbReference type="SMART" id="SM00322">
    <property type="entry name" value="KH"/>
    <property type="match status" value="7"/>
</dbReference>
<dbReference type="Proteomes" id="UP000516437">
    <property type="component" value="Chromosome 8"/>
</dbReference>
<feature type="compositionally biased region" description="Low complexity" evidence="3">
    <location>
        <begin position="233"/>
        <end position="242"/>
    </location>
</feature>
<gene>
    <name evidence="5" type="ORF">CJ030_MR8G002338</name>
</gene>
<evidence type="ECO:0000313" key="5">
    <source>
        <dbReference type="EMBL" id="KAB1201886.1"/>
    </source>
</evidence>
<keyword evidence="1" id="KW-0677">Repeat</keyword>
<dbReference type="InterPro" id="IPR004088">
    <property type="entry name" value="KH_dom_type_1"/>
</dbReference>
<dbReference type="OrthoDB" id="442947at2759"/>
<proteinExistence type="predicted"/>
<dbReference type="SUPFAM" id="SSF54791">
    <property type="entry name" value="Eukaryotic type KH-domain (KH-domain type I)"/>
    <property type="match status" value="7"/>
</dbReference>
<dbReference type="Gene3D" id="3.30.1370.10">
    <property type="entry name" value="K Homology domain, type 1"/>
    <property type="match status" value="3"/>
</dbReference>
<dbReference type="AlphaFoldDB" id="A0A6A1UNW8"/>
<dbReference type="InterPro" id="IPR036612">
    <property type="entry name" value="KH_dom_type_1_sf"/>
</dbReference>
<sequence>MEHPSPCPAVSDQYNVAVFSTQERKGFSKRDRPKRLAIKLLPGQVAFRFLIHVSAAARLLGDNGAVVLCIRQETATRIHCEVAAPGSDHRVFIIIGSGSREGRRVSCSQEAMLKVFERVWELTATEGEGEEVWWKMLAHTSQVGAVMGKGGKNIRRVRNESGAQIRVLPAPHWTGKDDELIQITGGVLAVKKALVDVSHCLQDCPQLDKASTPLTRPLEVSPYRASAEPHAEPFPNFSSLLSPPSPENSGISASTGDLSLSSSWNHGDGVVAGQDKQGTQQKEVVFRMLCSDHAAGWVIGKRGSIVRALQNEAGASIMFASPSTESGERVVTISAWENLESSYSAAQNAVVLVFTRMIEGVIERGFPAGFSEGRPVTAKLLVASNLVGCLVGNDHKVLSEMREVTGAEIQILEAELILNCASVNDAVLQITGEYKSVQNALFRVTGTLRDNQVRAKYPGVTVSEDPLRNDPVPHDMDACPSPLRFQLPQITGGILDVKKPLIDVSTCLQDCSLLDGSPAPVTRPLGDSSYRAFPDPELLPHLCSPLSLLAGNSGTNALNGNMSSSLIHADGAVSCQDKKGSQQEVVFRMLCSNHAAGCVIGKRGSIVRALQNETGASISFAAPLTEAGERVVTISAWENLESLHSPAQNALVLVFARIIEGVIEKGFVSGSSEGRPVTAKLLVASDVVGCLHGTDGKVLSEMREVTGADIQIWEGEQIVNFASMDDVVVQIKGEYKSVQNAMFQVTDRLRDNLLPKEMFKEVKAQFPYVGVSEDPWRNDHIPHKTGGKGKTAPISDTERALTAFSGGLGLGSANKIATVTNTTLEIVISQHAFGSVYGEDGGNLDRIIQISGAKVEVHDPLPGERGGRVIISGTPDKTRAAQSLLQAFIQSGGKTPYRGADPGSCLTLTE</sequence>
<evidence type="ECO:0000256" key="2">
    <source>
        <dbReference type="PROSITE-ProRule" id="PRU00117"/>
    </source>
</evidence>
<feature type="domain" description="K Homology" evidence="4">
    <location>
        <begin position="43"/>
        <end position="117"/>
    </location>
</feature>
<dbReference type="EMBL" id="RXIC02000026">
    <property type="protein sequence ID" value="KAB1201886.1"/>
    <property type="molecule type" value="Genomic_DNA"/>
</dbReference>
<dbReference type="CDD" id="cd22459">
    <property type="entry name" value="KH-I_PEPPER_rpt1_like"/>
    <property type="match status" value="2"/>
</dbReference>
<feature type="domain" description="K Homology" evidence="4">
    <location>
        <begin position="374"/>
        <end position="449"/>
    </location>
</feature>
<feature type="domain" description="K Homology" evidence="4">
    <location>
        <begin position="130"/>
        <end position="202"/>
    </location>
</feature>
<keyword evidence="6" id="KW-1185">Reference proteome</keyword>
<feature type="domain" description="K Homology" evidence="4">
    <location>
        <begin position="820"/>
        <end position="890"/>
    </location>
</feature>